<keyword evidence="2" id="KW-0378">Hydrolase</keyword>
<feature type="domain" description="Pvc16 N-terminal" evidence="1">
    <location>
        <begin position="5"/>
        <end position="179"/>
    </location>
</feature>
<organism evidence="2 3">
    <name type="scientific">Geodermatophilus saharensis</name>
    <dbReference type="NCBI Taxonomy" id="1137994"/>
    <lineage>
        <taxon>Bacteria</taxon>
        <taxon>Bacillati</taxon>
        <taxon>Actinomycetota</taxon>
        <taxon>Actinomycetes</taxon>
        <taxon>Geodermatophilales</taxon>
        <taxon>Geodermatophilaceae</taxon>
        <taxon>Geodermatophilus</taxon>
    </lineage>
</organism>
<dbReference type="Proteomes" id="UP000198386">
    <property type="component" value="Unassembled WGS sequence"/>
</dbReference>
<dbReference type="EMBL" id="FZOH01000002">
    <property type="protein sequence ID" value="SNS15381.1"/>
    <property type="molecule type" value="Genomic_DNA"/>
</dbReference>
<dbReference type="GO" id="GO:0030246">
    <property type="term" value="F:carbohydrate binding"/>
    <property type="evidence" value="ECO:0007669"/>
    <property type="project" value="InterPro"/>
</dbReference>
<name>A0A239C6Y5_9ACTN</name>
<proteinExistence type="predicted"/>
<dbReference type="SUPFAM" id="SSF49452">
    <property type="entry name" value="Starch-binding domain-like"/>
    <property type="match status" value="1"/>
</dbReference>
<dbReference type="RefSeq" id="WP_089403295.1">
    <property type="nucleotide sequence ID" value="NZ_FZOH01000002.1"/>
</dbReference>
<gene>
    <name evidence="2" type="ORF">SAMN04488107_1633</name>
</gene>
<keyword evidence="2" id="KW-0121">Carboxypeptidase</keyword>
<dbReference type="InterPro" id="IPR013784">
    <property type="entry name" value="Carb-bd-like_fold"/>
</dbReference>
<dbReference type="Pfam" id="PF13620">
    <property type="entry name" value="CarboxypepD_reg"/>
    <property type="match status" value="1"/>
</dbReference>
<keyword evidence="2" id="KW-0645">Protease</keyword>
<dbReference type="GO" id="GO:0004180">
    <property type="term" value="F:carboxypeptidase activity"/>
    <property type="evidence" value="ECO:0007669"/>
    <property type="project" value="UniProtKB-KW"/>
</dbReference>
<dbReference type="OrthoDB" id="5514409at2"/>
<dbReference type="Gene3D" id="2.60.40.1120">
    <property type="entry name" value="Carboxypeptidase-like, regulatory domain"/>
    <property type="match status" value="1"/>
</dbReference>
<dbReference type="AlphaFoldDB" id="A0A239C6Y5"/>
<evidence type="ECO:0000313" key="2">
    <source>
        <dbReference type="EMBL" id="SNS15381.1"/>
    </source>
</evidence>
<protein>
    <submittedName>
        <fullName evidence="2">Carboxypeptidase regulatory-like domain-containing protein</fullName>
    </submittedName>
</protein>
<evidence type="ECO:0000259" key="1">
    <source>
        <dbReference type="Pfam" id="PF14065"/>
    </source>
</evidence>
<evidence type="ECO:0000313" key="3">
    <source>
        <dbReference type="Proteomes" id="UP000198386"/>
    </source>
</evidence>
<dbReference type="InterPro" id="IPR025351">
    <property type="entry name" value="Pvc16_N"/>
</dbReference>
<keyword evidence="3" id="KW-1185">Reference proteome</keyword>
<accession>A0A239C6Y5</accession>
<sequence length="277" mass="29971">MFADLDATLRAILDDPAAPAPVRAAEVSFDPPDRDFTPGQATVNLFLHEVVENRGLRETGPFVERDGPGEAAGYRFTAPPLRVDCTYLVTAWSARTREEKTEEEHTLLGTALLWLARFVVVDDRFLQGTLADPPQPYPLSLTVAQTREHPGAGEFWSALGVAPRPAFSLTVTVSLQPVEDEAEFPAVQEIHPVMVSRTDPVLTGRVLDAALAPVPGAQVTVVEAGRDTTADATGRFTVAGLAFRRYTLRVVAGTHDESRTVDYGAASQVHDMVLPDS</sequence>
<reference evidence="3" key="1">
    <citation type="submission" date="2017-06" db="EMBL/GenBank/DDBJ databases">
        <authorList>
            <person name="Varghese N."/>
            <person name="Submissions S."/>
        </authorList>
    </citation>
    <scope>NUCLEOTIDE SEQUENCE [LARGE SCALE GENOMIC DNA]</scope>
    <source>
        <strain evidence="3">DSM 45423</strain>
    </source>
</reference>
<dbReference type="Pfam" id="PF14065">
    <property type="entry name" value="Pvc16_N"/>
    <property type="match status" value="1"/>
</dbReference>